<sequence>MGYAVIGGHFDEVKWLFGNCGKGCSTWAARNAARNGDLDMLQWLNEHFNDRFDSSVMDGAAKGGHFEVVEWLHTHWSEGCTTRAMDVAAANGHLEIVQWLHVNRAMKRRYAKMARQFFQRRSDLKKHKYVVAARRVHQISVMRWMLENGAPLDVATAINISLPKGVYDTKQKDYTTYFEVTWWLKENDRVALVVEGLSDKNHHKLLLWVLQNTFFQLDSRLAIRRAIKSAPRDTIEWLFENLLDPAIRTWCFED</sequence>
<evidence type="ECO:0000313" key="2">
    <source>
        <dbReference type="Proteomes" id="UP000441208"/>
    </source>
</evidence>
<dbReference type="InterPro" id="IPR036770">
    <property type="entry name" value="Ankyrin_rpt-contain_sf"/>
</dbReference>
<dbReference type="AlphaFoldDB" id="A0A6A3Q9A1"/>
<dbReference type="Gene3D" id="1.25.40.20">
    <property type="entry name" value="Ankyrin repeat-containing domain"/>
    <property type="match status" value="1"/>
</dbReference>
<protein>
    <submittedName>
        <fullName evidence="1">Uncharacterized protein</fullName>
    </submittedName>
</protein>
<dbReference type="EMBL" id="QXFZ01003082">
    <property type="protein sequence ID" value="KAE9071439.1"/>
    <property type="molecule type" value="Genomic_DNA"/>
</dbReference>
<evidence type="ECO:0000313" key="1">
    <source>
        <dbReference type="EMBL" id="KAE9071439.1"/>
    </source>
</evidence>
<gene>
    <name evidence="1" type="ORF">PF007_g26560</name>
</gene>
<comment type="caution">
    <text evidence="1">The sequence shown here is derived from an EMBL/GenBank/DDBJ whole genome shotgun (WGS) entry which is preliminary data.</text>
</comment>
<accession>A0A6A3Q9A1</accession>
<dbReference type="InterPro" id="IPR002110">
    <property type="entry name" value="Ankyrin_rpt"/>
</dbReference>
<organism evidence="1 2">
    <name type="scientific">Phytophthora fragariae</name>
    <dbReference type="NCBI Taxonomy" id="53985"/>
    <lineage>
        <taxon>Eukaryota</taxon>
        <taxon>Sar</taxon>
        <taxon>Stramenopiles</taxon>
        <taxon>Oomycota</taxon>
        <taxon>Peronosporomycetes</taxon>
        <taxon>Peronosporales</taxon>
        <taxon>Peronosporaceae</taxon>
        <taxon>Phytophthora</taxon>
    </lineage>
</organism>
<name>A0A6A3Q9A1_9STRA</name>
<dbReference type="PANTHER" id="PTHR46586:SF3">
    <property type="entry name" value="ANKYRIN REPEAT-CONTAINING PROTEIN"/>
    <property type="match status" value="1"/>
</dbReference>
<dbReference type="PANTHER" id="PTHR46586">
    <property type="entry name" value="ANKYRIN REPEAT-CONTAINING PROTEIN"/>
    <property type="match status" value="1"/>
</dbReference>
<dbReference type="Pfam" id="PF13637">
    <property type="entry name" value="Ank_4"/>
    <property type="match status" value="2"/>
</dbReference>
<dbReference type="SUPFAM" id="SSF140860">
    <property type="entry name" value="Pseudo ankyrin repeat-like"/>
    <property type="match status" value="1"/>
</dbReference>
<dbReference type="Proteomes" id="UP000441208">
    <property type="component" value="Unassembled WGS sequence"/>
</dbReference>
<dbReference type="InterPro" id="IPR052050">
    <property type="entry name" value="SecEffector_AnkRepeat"/>
</dbReference>
<reference evidence="1 2" key="1">
    <citation type="submission" date="2018-08" db="EMBL/GenBank/DDBJ databases">
        <title>Genomic investigation of the strawberry pathogen Phytophthora fragariae indicates pathogenicity is determined by transcriptional variation in three key races.</title>
        <authorList>
            <person name="Adams T.M."/>
            <person name="Armitage A.D."/>
            <person name="Sobczyk M.K."/>
            <person name="Bates H.J."/>
            <person name="Dunwell J.M."/>
            <person name="Nellist C.F."/>
            <person name="Harrison R.J."/>
        </authorList>
    </citation>
    <scope>NUCLEOTIDE SEQUENCE [LARGE SCALE GENOMIC DNA]</scope>
    <source>
        <strain evidence="1 2">NOV-71</strain>
    </source>
</reference>
<proteinExistence type="predicted"/>